<evidence type="ECO:0000256" key="3">
    <source>
        <dbReference type="ARBA" id="ARBA00022840"/>
    </source>
</evidence>
<dbReference type="InterPro" id="IPR017781">
    <property type="entry name" value="ABC_transptr_urea_ATP-bd_UrtD"/>
</dbReference>
<protein>
    <submittedName>
        <fullName evidence="5">Urea ABC transporter ATP-binding protein UrtD</fullName>
    </submittedName>
</protein>
<dbReference type="InterPro" id="IPR003439">
    <property type="entry name" value="ABC_transporter-like_ATP-bd"/>
</dbReference>
<name>A0ABV3SR16_9HYPH</name>
<evidence type="ECO:0000313" key="5">
    <source>
        <dbReference type="EMBL" id="MEX0409129.1"/>
    </source>
</evidence>
<feature type="domain" description="ABC transporter" evidence="4">
    <location>
        <begin position="8"/>
        <end position="248"/>
    </location>
</feature>
<dbReference type="PANTHER" id="PTHR45772:SF8">
    <property type="entry name" value="HIGH-AFFINITY BRANCHED-CHAIN AMINO ACID TRANSPORT ATP-BINDING PROTEIN"/>
    <property type="match status" value="1"/>
</dbReference>
<dbReference type="SMART" id="SM00382">
    <property type="entry name" value="AAA"/>
    <property type="match status" value="1"/>
</dbReference>
<accession>A0ABV3SR16</accession>
<dbReference type="NCBIfam" id="TIGR03411">
    <property type="entry name" value="urea_trans_UrtD"/>
    <property type="match status" value="1"/>
</dbReference>
<dbReference type="Gene3D" id="3.40.50.300">
    <property type="entry name" value="P-loop containing nucleotide triphosphate hydrolases"/>
    <property type="match status" value="1"/>
</dbReference>
<dbReference type="EMBL" id="JBDPGJ010000008">
    <property type="protein sequence ID" value="MEX0409129.1"/>
    <property type="molecule type" value="Genomic_DNA"/>
</dbReference>
<dbReference type="PROSITE" id="PS50893">
    <property type="entry name" value="ABC_TRANSPORTER_2"/>
    <property type="match status" value="1"/>
</dbReference>
<evidence type="ECO:0000313" key="6">
    <source>
        <dbReference type="Proteomes" id="UP001556692"/>
    </source>
</evidence>
<organism evidence="5 6">
    <name type="scientific">Aquibium pacificus</name>
    <dbReference type="NCBI Taxonomy" id="3153579"/>
    <lineage>
        <taxon>Bacteria</taxon>
        <taxon>Pseudomonadati</taxon>
        <taxon>Pseudomonadota</taxon>
        <taxon>Alphaproteobacteria</taxon>
        <taxon>Hyphomicrobiales</taxon>
        <taxon>Phyllobacteriaceae</taxon>
        <taxon>Aquibium</taxon>
    </lineage>
</organism>
<dbReference type="Pfam" id="PF00005">
    <property type="entry name" value="ABC_tran"/>
    <property type="match status" value="1"/>
</dbReference>
<dbReference type="PANTHER" id="PTHR45772">
    <property type="entry name" value="CONSERVED COMPONENT OF ABC TRANSPORTER FOR NATURAL AMINO ACIDS-RELATED"/>
    <property type="match status" value="1"/>
</dbReference>
<keyword evidence="6" id="KW-1185">Reference proteome</keyword>
<sequence>MSKVDTILYLDGVSVSFDGFRAINNLSLVLAKGEMRAIIGPNGAGKTTMMDIITGKTRPDTGEVFFNGTIDLTQHDEADIAMMGIGRKFQKPTVFESHTVEDNLVLALAGPRSIFPALFHKKTRPEGERIDEILATIRLEKRRHDHAANLSHGQKQWLEIGMLLAQDPKLLLVDEPVAGMTDAETEETARLLRDISKTHSVVVVEHDMHFVRELDVRVTCLHEGSVLSEGTLDHVSADQRVIEVYLGR</sequence>
<reference evidence="5 6" key="1">
    <citation type="submission" date="2024-05" db="EMBL/GenBank/DDBJ databases">
        <authorList>
            <person name="Jiang F."/>
        </authorList>
    </citation>
    <scope>NUCLEOTIDE SEQUENCE [LARGE SCALE GENOMIC DNA]</scope>
    <source>
        <strain evidence="5 6">LZ166</strain>
    </source>
</reference>
<dbReference type="Proteomes" id="UP001556692">
    <property type="component" value="Unassembled WGS sequence"/>
</dbReference>
<dbReference type="SUPFAM" id="SSF52540">
    <property type="entry name" value="P-loop containing nucleoside triphosphate hydrolases"/>
    <property type="match status" value="1"/>
</dbReference>
<keyword evidence="3 5" id="KW-0067">ATP-binding</keyword>
<evidence type="ECO:0000256" key="1">
    <source>
        <dbReference type="ARBA" id="ARBA00022448"/>
    </source>
</evidence>
<keyword evidence="1" id="KW-0813">Transport</keyword>
<keyword evidence="2" id="KW-0547">Nucleotide-binding</keyword>
<dbReference type="RefSeq" id="WP_367956987.1">
    <property type="nucleotide sequence ID" value="NZ_JBDPGJ010000008.1"/>
</dbReference>
<dbReference type="Pfam" id="PF12399">
    <property type="entry name" value="BCA_ABC_TP_C"/>
    <property type="match status" value="1"/>
</dbReference>
<dbReference type="InterPro" id="IPR051120">
    <property type="entry name" value="ABC_AA/LPS_Transport"/>
</dbReference>
<proteinExistence type="predicted"/>
<comment type="caution">
    <text evidence="5">The sequence shown here is derived from an EMBL/GenBank/DDBJ whole genome shotgun (WGS) entry which is preliminary data.</text>
</comment>
<dbReference type="GO" id="GO:0005524">
    <property type="term" value="F:ATP binding"/>
    <property type="evidence" value="ECO:0007669"/>
    <property type="project" value="UniProtKB-KW"/>
</dbReference>
<evidence type="ECO:0000256" key="2">
    <source>
        <dbReference type="ARBA" id="ARBA00022741"/>
    </source>
</evidence>
<gene>
    <name evidence="5" type="primary">urtD</name>
    <name evidence="5" type="ORF">ABGN05_26145</name>
</gene>
<dbReference type="InterPro" id="IPR003593">
    <property type="entry name" value="AAA+_ATPase"/>
</dbReference>
<dbReference type="InterPro" id="IPR027417">
    <property type="entry name" value="P-loop_NTPase"/>
</dbReference>
<evidence type="ECO:0000259" key="4">
    <source>
        <dbReference type="PROSITE" id="PS50893"/>
    </source>
</evidence>
<dbReference type="CDD" id="cd03219">
    <property type="entry name" value="ABC_Mj1267_LivG_branched"/>
    <property type="match status" value="1"/>
</dbReference>
<dbReference type="InterPro" id="IPR032823">
    <property type="entry name" value="BCA_ABC_TP_C"/>
</dbReference>